<dbReference type="AlphaFoldDB" id="U3TCZ9"/>
<dbReference type="STRING" id="1198449.ACAM_0379"/>
<sequence length="65" mass="6714">MNPGPRGPKPRILARLDDGPTMLAPGAGFEPARPSWGNGSLVRRRGNPCADLEPAALGRSATPAP</sequence>
<keyword evidence="3" id="KW-1185">Reference proteome</keyword>
<dbReference type="KEGG" id="acj:ACAM_0379"/>
<accession>U3TCZ9</accession>
<proteinExistence type="predicted"/>
<evidence type="ECO:0000256" key="1">
    <source>
        <dbReference type="SAM" id="MobiDB-lite"/>
    </source>
</evidence>
<reference evidence="2 3" key="1">
    <citation type="journal article" date="2013" name="Appl. Environ. Microbiol.">
        <title>Variation of the Virus-Related Elements within Syntenic Genomes of the Hyperthermophilic Archaeon Aeropyrum.</title>
        <authorList>
            <person name="Daifuku T."/>
            <person name="Yoshida T."/>
            <person name="Kitamura T."/>
            <person name="Kawaichi S."/>
            <person name="Inoue T."/>
            <person name="Nomura K."/>
            <person name="Yoshida Y."/>
            <person name="Kuno S."/>
            <person name="Sako Y."/>
        </authorList>
    </citation>
    <scope>NUCLEOTIDE SEQUENCE [LARGE SCALE GENOMIC DNA]</scope>
    <source>
        <strain evidence="2 3">SY1</strain>
    </source>
</reference>
<name>U3TCZ9_9CREN</name>
<gene>
    <name evidence="2" type="ORF">ACAM_0379</name>
</gene>
<dbReference type="EMBL" id="AP012489">
    <property type="protein sequence ID" value="BAN89848.1"/>
    <property type="molecule type" value="Genomic_DNA"/>
</dbReference>
<protein>
    <submittedName>
        <fullName evidence="2">Uroporphyrinogen-III decarboxylase</fullName>
    </submittedName>
</protein>
<feature type="region of interest" description="Disordered" evidence="1">
    <location>
        <begin position="24"/>
        <end position="65"/>
    </location>
</feature>
<dbReference type="Proteomes" id="UP000016887">
    <property type="component" value="Chromosome"/>
</dbReference>
<evidence type="ECO:0000313" key="2">
    <source>
        <dbReference type="EMBL" id="BAN89848.1"/>
    </source>
</evidence>
<evidence type="ECO:0000313" key="3">
    <source>
        <dbReference type="Proteomes" id="UP000016887"/>
    </source>
</evidence>
<organism evidence="2 3">
    <name type="scientific">Aeropyrum camini SY1 = JCM 12091</name>
    <dbReference type="NCBI Taxonomy" id="1198449"/>
    <lineage>
        <taxon>Archaea</taxon>
        <taxon>Thermoproteota</taxon>
        <taxon>Thermoprotei</taxon>
        <taxon>Desulfurococcales</taxon>
        <taxon>Desulfurococcaceae</taxon>
        <taxon>Aeropyrum</taxon>
    </lineage>
</organism>